<evidence type="ECO:0000259" key="12">
    <source>
        <dbReference type="PROSITE" id="PS50109"/>
    </source>
</evidence>
<dbReference type="Proteomes" id="UP000035540">
    <property type="component" value="Chromosome"/>
</dbReference>
<keyword evidence="5" id="KW-0808">Transferase</keyword>
<dbReference type="CDD" id="cd00082">
    <property type="entry name" value="HisKA"/>
    <property type="match status" value="1"/>
</dbReference>
<dbReference type="Gene3D" id="1.10.287.130">
    <property type="match status" value="1"/>
</dbReference>
<dbReference type="GO" id="GO:0000155">
    <property type="term" value="F:phosphorelay sensor kinase activity"/>
    <property type="evidence" value="ECO:0007669"/>
    <property type="project" value="InterPro"/>
</dbReference>
<evidence type="ECO:0000256" key="2">
    <source>
        <dbReference type="ARBA" id="ARBA00004236"/>
    </source>
</evidence>
<sequence length="488" mass="53050">MSPPRIAWKEIRQGAASLRWRIVLWITAVVVVTLVSVIFIARSLMLSEASDSANSAVEQEIGEFLRFVEEGQDPTTNTTFESPAQLIELYLSRQIPDDNEAIVGLTDGRLIQMDLSSLSGTHPAPLVPSEPLVHEVFDSALASGIYEDPERGRAHWGRISFFTGEDQPISHFAVVYYTAEARAAVASQVRMLSLIGVGGVVAAILIGWLIAGQIIAPLRRVREVAATINNTDLTQRVPVDGHDETAQLAQTFNTMLNRIETAYKDQRQFVDDAGHELRTPITVVRGQLELLESSPPEERARSIELATAELDRMSRMVNDLLTLAVADSGSFLHPADCDVAELAIDIEDKASVLSDRISLIRVAEGTVVLDEQRVTEAILELYGNALRYSDGPIDLASEYSGAGADRIFRIWVRDRGPGITPAQQERLFSRFTRGSHTSTTRPGGAGLGLSIVHAIGEAHGGRAFVESTVGVGSVFGLEIPAPEEGELP</sequence>
<feature type="transmembrane region" description="Helical" evidence="11">
    <location>
        <begin position="20"/>
        <end position="41"/>
    </location>
</feature>
<feature type="domain" description="HAMP" evidence="13">
    <location>
        <begin position="212"/>
        <end position="264"/>
    </location>
</feature>
<evidence type="ECO:0000256" key="3">
    <source>
        <dbReference type="ARBA" id="ARBA00012438"/>
    </source>
</evidence>
<feature type="transmembrane region" description="Helical" evidence="11">
    <location>
        <begin position="191"/>
        <end position="211"/>
    </location>
</feature>
<proteinExistence type="predicted"/>
<gene>
    <name evidence="14" type="ORF">CTEST_10375</name>
</gene>
<dbReference type="STRING" id="136857.CTEST_10375"/>
<dbReference type="KEGG" id="cted:CTEST_10375"/>
<dbReference type="InterPro" id="IPR003594">
    <property type="entry name" value="HATPase_dom"/>
</dbReference>
<dbReference type="OrthoDB" id="9786919at2"/>
<dbReference type="Gene3D" id="3.30.565.10">
    <property type="entry name" value="Histidine kinase-like ATPase, C-terminal domain"/>
    <property type="match status" value="1"/>
</dbReference>
<dbReference type="InterPro" id="IPR003661">
    <property type="entry name" value="HisK_dim/P_dom"/>
</dbReference>
<dbReference type="Pfam" id="PF02518">
    <property type="entry name" value="HATPase_c"/>
    <property type="match status" value="1"/>
</dbReference>
<dbReference type="SMART" id="SM00388">
    <property type="entry name" value="HisKA"/>
    <property type="match status" value="1"/>
</dbReference>
<keyword evidence="10 11" id="KW-0472">Membrane</keyword>
<evidence type="ECO:0000256" key="11">
    <source>
        <dbReference type="SAM" id="Phobius"/>
    </source>
</evidence>
<evidence type="ECO:0000313" key="14">
    <source>
        <dbReference type="EMBL" id="AKK09498.1"/>
    </source>
</evidence>
<keyword evidence="4" id="KW-0597">Phosphoprotein</keyword>
<dbReference type="CDD" id="cd00075">
    <property type="entry name" value="HATPase"/>
    <property type="match status" value="1"/>
</dbReference>
<dbReference type="CDD" id="cd06225">
    <property type="entry name" value="HAMP"/>
    <property type="match status" value="1"/>
</dbReference>
<evidence type="ECO:0000313" key="15">
    <source>
        <dbReference type="Proteomes" id="UP000035540"/>
    </source>
</evidence>
<dbReference type="InterPro" id="IPR050428">
    <property type="entry name" value="TCS_sensor_his_kinase"/>
</dbReference>
<dbReference type="Pfam" id="PF00512">
    <property type="entry name" value="HisKA"/>
    <property type="match status" value="1"/>
</dbReference>
<evidence type="ECO:0000256" key="1">
    <source>
        <dbReference type="ARBA" id="ARBA00000085"/>
    </source>
</evidence>
<keyword evidence="7 14" id="KW-0418">Kinase</keyword>
<dbReference type="SUPFAM" id="SSF55874">
    <property type="entry name" value="ATPase domain of HSP90 chaperone/DNA topoisomerase II/histidine kinase"/>
    <property type="match status" value="1"/>
</dbReference>
<dbReference type="InterPro" id="IPR003660">
    <property type="entry name" value="HAMP_dom"/>
</dbReference>
<dbReference type="InterPro" id="IPR036890">
    <property type="entry name" value="HATPase_C_sf"/>
</dbReference>
<dbReference type="PROSITE" id="PS50885">
    <property type="entry name" value="HAMP"/>
    <property type="match status" value="1"/>
</dbReference>
<evidence type="ECO:0000256" key="4">
    <source>
        <dbReference type="ARBA" id="ARBA00022553"/>
    </source>
</evidence>
<organism evidence="14 15">
    <name type="scientific">Corynebacterium testudinoris</name>
    <dbReference type="NCBI Taxonomy" id="136857"/>
    <lineage>
        <taxon>Bacteria</taxon>
        <taxon>Bacillati</taxon>
        <taxon>Actinomycetota</taxon>
        <taxon>Actinomycetes</taxon>
        <taxon>Mycobacteriales</taxon>
        <taxon>Corynebacteriaceae</taxon>
        <taxon>Corynebacterium</taxon>
    </lineage>
</organism>
<evidence type="ECO:0000259" key="13">
    <source>
        <dbReference type="PROSITE" id="PS50885"/>
    </source>
</evidence>
<dbReference type="SUPFAM" id="SSF47384">
    <property type="entry name" value="Homodimeric domain of signal transducing histidine kinase"/>
    <property type="match status" value="1"/>
</dbReference>
<evidence type="ECO:0000256" key="7">
    <source>
        <dbReference type="ARBA" id="ARBA00022777"/>
    </source>
</evidence>
<name>A0A0G3HC24_9CORY</name>
<reference evidence="14 15" key="1">
    <citation type="journal article" date="2015" name="Genome Announc.">
        <title>Complete Genome Sequence of the Type Strain Corynebacterium testudinoris DSM 44614, Recovered from Necrotic Lesions in the Mouth of a Tortoise.</title>
        <authorList>
            <person name="Ruckert C."/>
            <person name="Kriete M."/>
            <person name="Jaenicke S."/>
            <person name="Winkler A."/>
            <person name="Tauch A."/>
        </authorList>
    </citation>
    <scope>NUCLEOTIDE SEQUENCE [LARGE SCALE GENOMIC DNA]</scope>
    <source>
        <strain evidence="14 15">DSM 44614</strain>
    </source>
</reference>
<keyword evidence="15" id="KW-1185">Reference proteome</keyword>
<comment type="subcellular location">
    <subcellularLocation>
        <location evidence="2">Cell membrane</location>
    </subcellularLocation>
</comment>
<dbReference type="InterPro" id="IPR036097">
    <property type="entry name" value="HisK_dim/P_sf"/>
</dbReference>
<dbReference type="InterPro" id="IPR004358">
    <property type="entry name" value="Sig_transdc_His_kin-like_C"/>
</dbReference>
<dbReference type="PRINTS" id="PR00344">
    <property type="entry name" value="BCTRLSENSOR"/>
</dbReference>
<dbReference type="PATRIC" id="fig|136857.5.peg.2061"/>
<dbReference type="SUPFAM" id="SSF158472">
    <property type="entry name" value="HAMP domain-like"/>
    <property type="match status" value="1"/>
</dbReference>
<keyword evidence="8 11" id="KW-1133">Transmembrane helix</keyword>
<evidence type="ECO:0000256" key="9">
    <source>
        <dbReference type="ARBA" id="ARBA00023012"/>
    </source>
</evidence>
<dbReference type="EC" id="2.7.13.3" evidence="3"/>
<feature type="domain" description="Histidine kinase" evidence="12">
    <location>
        <begin position="272"/>
        <end position="483"/>
    </location>
</feature>
<comment type="catalytic activity">
    <reaction evidence="1">
        <text>ATP + protein L-histidine = ADP + protein N-phospho-L-histidine.</text>
        <dbReference type="EC" id="2.7.13.3"/>
    </reaction>
</comment>
<dbReference type="PANTHER" id="PTHR45436">
    <property type="entry name" value="SENSOR HISTIDINE KINASE YKOH"/>
    <property type="match status" value="1"/>
</dbReference>
<dbReference type="RefSeq" id="WP_047253652.1">
    <property type="nucleotide sequence ID" value="NZ_CP011545.1"/>
</dbReference>
<keyword evidence="6 11" id="KW-0812">Transmembrane</keyword>
<reference evidence="15" key="2">
    <citation type="submission" date="2015-05" db="EMBL/GenBank/DDBJ databases">
        <title>Complete genome sequence of Corynebacterium testudinoris DSM 44614, recovered from necrotic lesions in the mouth of a tortoise.</title>
        <authorList>
            <person name="Ruckert C."/>
            <person name="Albersmeier A."/>
            <person name="Winkler A."/>
            <person name="Tauch A."/>
        </authorList>
    </citation>
    <scope>NUCLEOTIDE SEQUENCE [LARGE SCALE GENOMIC DNA]</scope>
    <source>
        <strain evidence="15">DSM 44614</strain>
    </source>
</reference>
<evidence type="ECO:0000256" key="6">
    <source>
        <dbReference type="ARBA" id="ARBA00022692"/>
    </source>
</evidence>
<protein>
    <recommendedName>
        <fullName evidence="3">histidine kinase</fullName>
        <ecNumber evidence="3">2.7.13.3</ecNumber>
    </recommendedName>
</protein>
<dbReference type="PANTHER" id="PTHR45436:SF5">
    <property type="entry name" value="SENSOR HISTIDINE KINASE TRCS"/>
    <property type="match status" value="1"/>
</dbReference>
<keyword evidence="9" id="KW-0902">Two-component regulatory system</keyword>
<dbReference type="FunFam" id="1.10.287.130:FF:000001">
    <property type="entry name" value="Two-component sensor histidine kinase"/>
    <property type="match status" value="1"/>
</dbReference>
<dbReference type="EMBL" id="CP011545">
    <property type="protein sequence ID" value="AKK09498.1"/>
    <property type="molecule type" value="Genomic_DNA"/>
</dbReference>
<evidence type="ECO:0000256" key="10">
    <source>
        <dbReference type="ARBA" id="ARBA00023136"/>
    </source>
</evidence>
<dbReference type="Gene3D" id="6.10.340.10">
    <property type="match status" value="1"/>
</dbReference>
<accession>A0A0G3HC24</accession>
<evidence type="ECO:0000256" key="5">
    <source>
        <dbReference type="ARBA" id="ARBA00022679"/>
    </source>
</evidence>
<dbReference type="Pfam" id="PF00672">
    <property type="entry name" value="HAMP"/>
    <property type="match status" value="1"/>
</dbReference>
<dbReference type="SMART" id="SM00387">
    <property type="entry name" value="HATPase_c"/>
    <property type="match status" value="1"/>
</dbReference>
<dbReference type="SMART" id="SM00304">
    <property type="entry name" value="HAMP"/>
    <property type="match status" value="1"/>
</dbReference>
<dbReference type="PROSITE" id="PS50109">
    <property type="entry name" value="HIS_KIN"/>
    <property type="match status" value="1"/>
</dbReference>
<dbReference type="AlphaFoldDB" id="A0A0G3HC24"/>
<evidence type="ECO:0000256" key="8">
    <source>
        <dbReference type="ARBA" id="ARBA00022989"/>
    </source>
</evidence>
<dbReference type="GO" id="GO:0005886">
    <property type="term" value="C:plasma membrane"/>
    <property type="evidence" value="ECO:0007669"/>
    <property type="project" value="UniProtKB-SubCell"/>
</dbReference>
<dbReference type="InterPro" id="IPR005467">
    <property type="entry name" value="His_kinase_dom"/>
</dbReference>